<dbReference type="AlphaFoldDB" id="A0A4S8QS58"/>
<keyword evidence="2" id="KW-1185">Reference proteome</keyword>
<proteinExistence type="predicted"/>
<dbReference type="OrthoDB" id="10400309at2759"/>
<protein>
    <submittedName>
        <fullName evidence="1">Uncharacterized protein</fullName>
    </submittedName>
</protein>
<sequence length="60" mass="6406">MALNLGWLFSSDTPFLDYGCSTVNTKLISKLALVQQGACTFNTEVEHTLDAGISNILVSG</sequence>
<name>A0A4S8QS58_9HELO</name>
<dbReference type="Proteomes" id="UP000308671">
    <property type="component" value="Unassembled WGS sequence"/>
</dbReference>
<accession>A0A4S8QS58</accession>
<organism evidence="1 2">
    <name type="scientific">Botrytis galanthina</name>
    <dbReference type="NCBI Taxonomy" id="278940"/>
    <lineage>
        <taxon>Eukaryota</taxon>
        <taxon>Fungi</taxon>
        <taxon>Dikarya</taxon>
        <taxon>Ascomycota</taxon>
        <taxon>Pezizomycotina</taxon>
        <taxon>Leotiomycetes</taxon>
        <taxon>Helotiales</taxon>
        <taxon>Sclerotiniaceae</taxon>
        <taxon>Botrytis</taxon>
    </lineage>
</organism>
<dbReference type="EMBL" id="PQXL01000280">
    <property type="protein sequence ID" value="THV47908.1"/>
    <property type="molecule type" value="Genomic_DNA"/>
</dbReference>
<gene>
    <name evidence="1" type="ORF">BGAL_0280g00050</name>
</gene>
<comment type="caution">
    <text evidence="1">The sequence shown here is derived from an EMBL/GenBank/DDBJ whole genome shotgun (WGS) entry which is preliminary data.</text>
</comment>
<evidence type="ECO:0000313" key="2">
    <source>
        <dbReference type="Proteomes" id="UP000308671"/>
    </source>
</evidence>
<reference evidence="1 2" key="1">
    <citation type="submission" date="2017-12" db="EMBL/GenBank/DDBJ databases">
        <title>Comparative genomics of Botrytis spp.</title>
        <authorList>
            <person name="Valero-Jimenez C.A."/>
            <person name="Tapia P."/>
            <person name="Veloso J."/>
            <person name="Silva-Moreno E."/>
            <person name="Staats M."/>
            <person name="Valdes J.H."/>
            <person name="Van Kan J.A.L."/>
        </authorList>
    </citation>
    <scope>NUCLEOTIDE SEQUENCE [LARGE SCALE GENOMIC DNA]</scope>
    <source>
        <strain evidence="1 2">MUCL435</strain>
    </source>
</reference>
<evidence type="ECO:0000313" key="1">
    <source>
        <dbReference type="EMBL" id="THV47908.1"/>
    </source>
</evidence>